<evidence type="ECO:0000256" key="1">
    <source>
        <dbReference type="ARBA" id="ARBA00022729"/>
    </source>
</evidence>
<name>A0ABY6BDW9_9GAMM</name>
<keyword evidence="4" id="KW-1185">Reference proteome</keyword>
<feature type="chain" id="PRO_5046958574" evidence="2">
    <location>
        <begin position="28"/>
        <end position="347"/>
    </location>
</feature>
<evidence type="ECO:0000313" key="3">
    <source>
        <dbReference type="EMBL" id="UXI68039.1"/>
    </source>
</evidence>
<dbReference type="Gene3D" id="2.130.10.130">
    <property type="entry name" value="Integrin alpha, N-terminal"/>
    <property type="match status" value="1"/>
</dbReference>
<dbReference type="RefSeq" id="WP_261695006.1">
    <property type="nucleotide sequence ID" value="NZ_CP104694.1"/>
</dbReference>
<protein>
    <submittedName>
        <fullName evidence="3">VCBS repeat-containing protein</fullName>
    </submittedName>
</protein>
<dbReference type="InterPro" id="IPR028994">
    <property type="entry name" value="Integrin_alpha_N"/>
</dbReference>
<dbReference type="InterPro" id="IPR013517">
    <property type="entry name" value="FG-GAP"/>
</dbReference>
<organism evidence="3 4">
    <name type="scientific">Tahibacter amnicola</name>
    <dbReference type="NCBI Taxonomy" id="2976241"/>
    <lineage>
        <taxon>Bacteria</taxon>
        <taxon>Pseudomonadati</taxon>
        <taxon>Pseudomonadota</taxon>
        <taxon>Gammaproteobacteria</taxon>
        <taxon>Lysobacterales</taxon>
        <taxon>Rhodanobacteraceae</taxon>
        <taxon>Tahibacter</taxon>
    </lineage>
</organism>
<evidence type="ECO:0000313" key="4">
    <source>
        <dbReference type="Proteomes" id="UP001064632"/>
    </source>
</evidence>
<keyword evidence="1 2" id="KW-0732">Signal</keyword>
<gene>
    <name evidence="3" type="ORF">N4264_25490</name>
</gene>
<dbReference type="SUPFAM" id="SSF69318">
    <property type="entry name" value="Integrin alpha N-terminal domain"/>
    <property type="match status" value="1"/>
</dbReference>
<evidence type="ECO:0000256" key="2">
    <source>
        <dbReference type="SAM" id="SignalP"/>
    </source>
</evidence>
<reference evidence="3" key="1">
    <citation type="submission" date="2022-09" db="EMBL/GenBank/DDBJ databases">
        <title>Tahibacter sp. nov., isolated from a fresh water.</title>
        <authorList>
            <person name="Baek J.H."/>
            <person name="Lee J.K."/>
            <person name="Kim J.M."/>
            <person name="Jeon C.O."/>
        </authorList>
    </citation>
    <scope>NUCLEOTIDE SEQUENCE</scope>
    <source>
        <strain evidence="3">W38</strain>
    </source>
</reference>
<accession>A0ABY6BDW9</accession>
<dbReference type="EMBL" id="CP104694">
    <property type="protein sequence ID" value="UXI68039.1"/>
    <property type="molecule type" value="Genomic_DNA"/>
</dbReference>
<dbReference type="PANTHER" id="PTHR46580">
    <property type="entry name" value="SENSOR KINASE-RELATED"/>
    <property type="match status" value="1"/>
</dbReference>
<proteinExistence type="predicted"/>
<dbReference type="Proteomes" id="UP001064632">
    <property type="component" value="Chromosome"/>
</dbReference>
<dbReference type="Pfam" id="PF13517">
    <property type="entry name" value="FG-GAP_3"/>
    <property type="match status" value="1"/>
</dbReference>
<feature type="signal peptide" evidence="2">
    <location>
        <begin position="1"/>
        <end position="27"/>
    </location>
</feature>
<sequence>MRPVAAVCVTCARVAAVLAALTCDASAAPVFCVGSEGGAATSARLYAGDSLVVERSYHAFGPAFSGGARVACGDITGDRQADVVVAAGPGGMPQVRAFDGVSGAEIANFLAFASALTGGVHVAVGDVDGDGRGDYVLGAGQSAQVRVLSGRDQRELHNFFAYAPGFTGGVRVAAGDVDGDGHADIVTGAGPGGGPEIKVFDGATGTQVADFFAYLPGFSGGVFVAAGDYDGDGRADLITGADADAGAGPHVKVFSGATGGEMASFFAFAASFRGGVRVAAGDVDGNGSQDLVMGTGSGTSAVVRVWTMPGLAGLHEFLPFGAAFAGGVYVGASVPVEVIFTDRLASQ</sequence>